<feature type="compositionally biased region" description="Polar residues" evidence="1">
    <location>
        <begin position="566"/>
        <end position="581"/>
    </location>
</feature>
<dbReference type="OrthoDB" id="10264738at2759"/>
<comment type="caution">
    <text evidence="3">The sequence shown here is derived from an EMBL/GenBank/DDBJ whole genome shotgun (WGS) entry which is preliminary data.</text>
</comment>
<feature type="region of interest" description="Disordered" evidence="1">
    <location>
        <begin position="618"/>
        <end position="774"/>
    </location>
</feature>
<protein>
    <recommendedName>
        <fullName evidence="2">PPM-type phosphatase domain-containing protein</fullName>
    </recommendedName>
</protein>
<evidence type="ECO:0000313" key="4">
    <source>
        <dbReference type="Proteomes" id="UP000324585"/>
    </source>
</evidence>
<accession>A0A5J4Z583</accession>
<dbReference type="InterPro" id="IPR036457">
    <property type="entry name" value="PPM-type-like_dom_sf"/>
</dbReference>
<dbReference type="InterPro" id="IPR015655">
    <property type="entry name" value="PP2C"/>
</dbReference>
<evidence type="ECO:0000313" key="3">
    <source>
        <dbReference type="EMBL" id="KAA8498475.1"/>
    </source>
</evidence>
<dbReference type="EMBL" id="VRMN01000001">
    <property type="protein sequence ID" value="KAA8498475.1"/>
    <property type="molecule type" value="Genomic_DNA"/>
</dbReference>
<evidence type="ECO:0000256" key="1">
    <source>
        <dbReference type="SAM" id="MobiDB-lite"/>
    </source>
</evidence>
<dbReference type="SMART" id="SM00332">
    <property type="entry name" value="PP2Cc"/>
    <property type="match status" value="1"/>
</dbReference>
<dbReference type="PROSITE" id="PS51746">
    <property type="entry name" value="PPM_2"/>
    <property type="match status" value="1"/>
</dbReference>
<keyword evidence="4" id="KW-1185">Reference proteome</keyword>
<feature type="region of interest" description="Disordered" evidence="1">
    <location>
        <begin position="492"/>
        <end position="588"/>
    </location>
</feature>
<gene>
    <name evidence="3" type="ORF">FVE85_6060</name>
</gene>
<dbReference type="PANTHER" id="PTHR47992">
    <property type="entry name" value="PROTEIN PHOSPHATASE"/>
    <property type="match status" value="1"/>
</dbReference>
<feature type="domain" description="PPM-type phosphatase" evidence="2">
    <location>
        <begin position="93"/>
        <end position="357"/>
    </location>
</feature>
<dbReference type="Proteomes" id="UP000324585">
    <property type="component" value="Unassembled WGS sequence"/>
</dbReference>
<feature type="region of interest" description="Disordered" evidence="1">
    <location>
        <begin position="449"/>
        <end position="469"/>
    </location>
</feature>
<reference evidence="4" key="1">
    <citation type="journal article" date="2019" name="Nat. Commun.">
        <title>Expansion of phycobilisome linker gene families in mesophilic red algae.</title>
        <authorList>
            <person name="Lee J."/>
            <person name="Kim D."/>
            <person name="Bhattacharya D."/>
            <person name="Yoon H.S."/>
        </authorList>
    </citation>
    <scope>NUCLEOTIDE SEQUENCE [LARGE SCALE GENOMIC DNA]</scope>
    <source>
        <strain evidence="4">CCMP 1328</strain>
    </source>
</reference>
<dbReference type="SMART" id="SM00331">
    <property type="entry name" value="PP2C_SIG"/>
    <property type="match status" value="1"/>
</dbReference>
<sequence>MTMDTSLAEPSVSMETMRPAELSFDDEPTSSSSTVSSLKLQRYSGRLGLRAANKDDATQVKSVSAREEGTRGTQQIEYVAYESAKLADLSEIDFGCFSTWNNRPYQEDRYVAEVLRYKLGAAHYGHFGVFDGHGGHQTSELLCSTFMDLVIKSDHYPENMEAALREACAAAERDSLALCKEKKVYSGSTANYCVVSDTHIVCCNVGDSRAVLCRDGETIDLSKDHCHLHPGEVRRIKEAGGTVDVRGINNYITVTRSFGDLDLKEHKHITFPNMKLEADLVVAEPDVNIVDRVAQDNVLIIATDGVWCRVGSQRAVKIVMDVLRKPSGDAAMAAKKLCSASTQAGSNDNITVIVVVFSRPDPMTQDTTVHGGSFFKNISSIWTPDSASPAKVASDGRIAAFGSDDPTLVSREPSAGASSSANARKSFRLQESVLLNNLFKGNDSAAVSATSFKSGSSRPDSVPVQESVSFGASDGDLLGEDNLVNAPISAQPQKSFRWAQSAKSSRGSASVHGGSAAKTALKSSDASANAGTSVYSPDLVASRQSGRSKPGRALSLHGGSKARAALNSNSPRGKASESNSLADDVSTGMRMRTNQYESKTLHGGTVAYAALHGSHSIEAEGDAKPVPRARSAKIRTPDANSSLQASPSSFSRAQSSNSKSPTEMQNAETGQARSIRGGSAALALLKSKSGQDSAPGSAKPRGGERQSPQVLFSPLRAEPLWRRQKSTDGSTRPSSLSVSIAGSASELDESGPDLDGAGEAGGSQKSGVHFRVSP</sequence>
<feature type="region of interest" description="Disordered" evidence="1">
    <location>
        <begin position="403"/>
        <end position="422"/>
    </location>
</feature>
<dbReference type="SUPFAM" id="SSF81606">
    <property type="entry name" value="PP2C-like"/>
    <property type="match status" value="1"/>
</dbReference>
<dbReference type="Gene3D" id="3.60.40.10">
    <property type="entry name" value="PPM-type phosphatase domain"/>
    <property type="match status" value="1"/>
</dbReference>
<dbReference type="CDD" id="cd00143">
    <property type="entry name" value="PP2Cc"/>
    <property type="match status" value="1"/>
</dbReference>
<dbReference type="Pfam" id="PF00481">
    <property type="entry name" value="PP2C"/>
    <property type="match status" value="1"/>
</dbReference>
<name>A0A5J4Z583_PORPP</name>
<feature type="compositionally biased region" description="Polar residues" evidence="1">
    <location>
        <begin position="661"/>
        <end position="672"/>
    </location>
</feature>
<feature type="region of interest" description="Disordered" evidence="1">
    <location>
        <begin position="1"/>
        <end position="37"/>
    </location>
</feature>
<feature type="compositionally biased region" description="Low complexity" evidence="1">
    <location>
        <begin position="646"/>
        <end position="660"/>
    </location>
</feature>
<feature type="compositionally biased region" description="Low complexity" evidence="1">
    <location>
        <begin position="734"/>
        <end position="745"/>
    </location>
</feature>
<organism evidence="3 4">
    <name type="scientific">Porphyridium purpureum</name>
    <name type="common">Red alga</name>
    <name type="synonym">Porphyridium cruentum</name>
    <dbReference type="NCBI Taxonomy" id="35688"/>
    <lineage>
        <taxon>Eukaryota</taxon>
        <taxon>Rhodophyta</taxon>
        <taxon>Bangiophyceae</taxon>
        <taxon>Porphyridiales</taxon>
        <taxon>Porphyridiaceae</taxon>
        <taxon>Porphyridium</taxon>
    </lineage>
</organism>
<evidence type="ECO:0000259" key="2">
    <source>
        <dbReference type="PROSITE" id="PS51746"/>
    </source>
</evidence>
<proteinExistence type="predicted"/>
<feature type="compositionally biased region" description="Polar residues" evidence="1">
    <location>
        <begin position="521"/>
        <end position="535"/>
    </location>
</feature>
<dbReference type="AlphaFoldDB" id="A0A5J4Z583"/>
<dbReference type="InterPro" id="IPR001932">
    <property type="entry name" value="PPM-type_phosphatase-like_dom"/>
</dbReference>
<dbReference type="GO" id="GO:0004722">
    <property type="term" value="F:protein serine/threonine phosphatase activity"/>
    <property type="evidence" value="ECO:0007669"/>
    <property type="project" value="InterPro"/>
</dbReference>